<dbReference type="InterPro" id="IPR014729">
    <property type="entry name" value="Rossmann-like_a/b/a_fold"/>
</dbReference>
<dbReference type="SUPFAM" id="SSF56037">
    <property type="entry name" value="PheT/TilS domain"/>
    <property type="match status" value="1"/>
</dbReference>
<dbReference type="SUPFAM" id="SSF82829">
    <property type="entry name" value="MesJ substrate recognition domain-like"/>
    <property type="match status" value="1"/>
</dbReference>
<evidence type="ECO:0000313" key="10">
    <source>
        <dbReference type="EMBL" id="MEF3080937.1"/>
    </source>
</evidence>
<dbReference type="Pfam" id="PF11734">
    <property type="entry name" value="TilS_C"/>
    <property type="match status" value="1"/>
</dbReference>
<dbReference type="SMART" id="SM00977">
    <property type="entry name" value="TilS_C"/>
    <property type="match status" value="1"/>
</dbReference>
<evidence type="ECO:0000256" key="1">
    <source>
        <dbReference type="ARBA" id="ARBA00004496"/>
    </source>
</evidence>
<accession>A0ABU7WAE9</accession>
<dbReference type="CDD" id="cd01992">
    <property type="entry name" value="TilS_N"/>
    <property type="match status" value="1"/>
</dbReference>
<organism evidence="10 11">
    <name type="scientific">Luteimonas flava</name>
    <dbReference type="NCBI Taxonomy" id="3115822"/>
    <lineage>
        <taxon>Bacteria</taxon>
        <taxon>Pseudomonadati</taxon>
        <taxon>Pseudomonadota</taxon>
        <taxon>Gammaproteobacteria</taxon>
        <taxon>Lysobacterales</taxon>
        <taxon>Lysobacteraceae</taxon>
        <taxon>Luteimonas</taxon>
    </lineage>
</organism>
<comment type="function">
    <text evidence="8">Ligates lysine onto the cytidine present at position 34 of the AUA codon-specific tRNA(Ile) that contains the anticodon CAU, in an ATP-dependent manner. Cytidine is converted to lysidine, thus changing the amino acid specificity of the tRNA from methionine to isoleucine.</text>
</comment>
<comment type="catalytic activity">
    <reaction evidence="7 8">
        <text>cytidine(34) in tRNA(Ile2) + L-lysine + ATP = lysidine(34) in tRNA(Ile2) + AMP + diphosphate + H(+)</text>
        <dbReference type="Rhea" id="RHEA:43744"/>
        <dbReference type="Rhea" id="RHEA-COMP:10625"/>
        <dbReference type="Rhea" id="RHEA-COMP:10670"/>
        <dbReference type="ChEBI" id="CHEBI:15378"/>
        <dbReference type="ChEBI" id="CHEBI:30616"/>
        <dbReference type="ChEBI" id="CHEBI:32551"/>
        <dbReference type="ChEBI" id="CHEBI:33019"/>
        <dbReference type="ChEBI" id="CHEBI:82748"/>
        <dbReference type="ChEBI" id="CHEBI:83665"/>
        <dbReference type="ChEBI" id="CHEBI:456215"/>
        <dbReference type="EC" id="6.3.4.19"/>
    </reaction>
</comment>
<sequence length="442" mass="48241">MPIDLPLQDLPPDTRGRLVVGYSGGLDSGVLLHALAQTPALRARRLRAVHVHHGLQAGADEWAAHCVETCARLEVPCSVVRVNVARDSGEGPEAAARAARHAAFAAQLEPGDVLALAHHRDDQAETVLLRALRASGPDGLAGMRPLRRFANGWLWRPLLALPRAQLVAYAQAHGLEWIEDPSNAVDDADRNFLRNRVLPLLRTRWPHADTVLSVVAALQAETGALLDVGDDDALATARTPDPAVLRLDALRALPDARRARVLRRWIAALQGPPLPARAIDWCNADLEMGRMDRVPRFDWAGHRLQRWRGLLQAGPIRAPLDAGFTATWDGSAPLQLPDGGRLWLDGTPAGRVWTVRARQGGERIRLPGRAHTHALKHVLQSLDVPPWIRAHLPALVDGDGRVLAAGDLAFDAGFDAWLRDGNRRLHWSPPGDIYTVPDARIA</sequence>
<keyword evidence="3 8" id="KW-0436">Ligase</keyword>
<dbReference type="NCBIfam" id="TIGR02433">
    <property type="entry name" value="lysidine_TilS_C"/>
    <property type="match status" value="1"/>
</dbReference>
<dbReference type="NCBIfam" id="TIGR02432">
    <property type="entry name" value="lysidine_TilS_N"/>
    <property type="match status" value="1"/>
</dbReference>
<comment type="domain">
    <text evidence="8">The N-terminal region contains the highly conserved SGGXDS motif, predicted to be a P-loop motif involved in ATP binding.</text>
</comment>
<dbReference type="Pfam" id="PF09179">
    <property type="entry name" value="TilS"/>
    <property type="match status" value="1"/>
</dbReference>
<dbReference type="InterPro" id="IPR011063">
    <property type="entry name" value="TilS/TtcA_N"/>
</dbReference>
<gene>
    <name evidence="8 10" type="primary">tilS</name>
    <name evidence="10" type="ORF">V3391_01720</name>
</gene>
<comment type="subcellular location">
    <subcellularLocation>
        <location evidence="1 8">Cytoplasm</location>
    </subcellularLocation>
</comment>
<dbReference type="Proteomes" id="UP001358324">
    <property type="component" value="Unassembled WGS sequence"/>
</dbReference>
<dbReference type="Gene3D" id="1.20.59.20">
    <property type="match status" value="1"/>
</dbReference>
<keyword evidence="2 8" id="KW-0963">Cytoplasm</keyword>
<dbReference type="PANTHER" id="PTHR43033">
    <property type="entry name" value="TRNA(ILE)-LYSIDINE SYNTHASE-RELATED"/>
    <property type="match status" value="1"/>
</dbReference>
<feature type="domain" description="Lysidine-tRNA(Ile) synthetase C-terminal" evidence="9">
    <location>
        <begin position="353"/>
        <end position="427"/>
    </location>
</feature>
<dbReference type="InterPro" id="IPR012796">
    <property type="entry name" value="Lysidine-tRNA-synth_C"/>
</dbReference>
<dbReference type="GO" id="GO:0032267">
    <property type="term" value="F:tRNA(Ile)-lysidine synthase activity"/>
    <property type="evidence" value="ECO:0007669"/>
    <property type="project" value="UniProtKB-EC"/>
</dbReference>
<dbReference type="PANTHER" id="PTHR43033:SF1">
    <property type="entry name" value="TRNA(ILE)-LYSIDINE SYNTHASE-RELATED"/>
    <property type="match status" value="1"/>
</dbReference>
<dbReference type="InterPro" id="IPR012795">
    <property type="entry name" value="tRNA_Ile_lys_synt_N"/>
</dbReference>
<evidence type="ECO:0000256" key="8">
    <source>
        <dbReference type="HAMAP-Rule" id="MF_01161"/>
    </source>
</evidence>
<dbReference type="EMBL" id="JAZHBM010000001">
    <property type="protein sequence ID" value="MEF3080937.1"/>
    <property type="molecule type" value="Genomic_DNA"/>
</dbReference>
<evidence type="ECO:0000259" key="9">
    <source>
        <dbReference type="SMART" id="SM00977"/>
    </source>
</evidence>
<comment type="similarity">
    <text evidence="8">Belongs to the tRNA(Ile)-lysidine synthase family.</text>
</comment>
<comment type="caution">
    <text evidence="10">The sequence shown here is derived from an EMBL/GenBank/DDBJ whole genome shotgun (WGS) entry which is preliminary data.</text>
</comment>
<dbReference type="Pfam" id="PF01171">
    <property type="entry name" value="ATP_bind_3"/>
    <property type="match status" value="1"/>
</dbReference>
<dbReference type="Gene3D" id="3.40.50.620">
    <property type="entry name" value="HUPs"/>
    <property type="match status" value="1"/>
</dbReference>
<evidence type="ECO:0000256" key="2">
    <source>
        <dbReference type="ARBA" id="ARBA00022490"/>
    </source>
</evidence>
<evidence type="ECO:0000256" key="7">
    <source>
        <dbReference type="ARBA" id="ARBA00048539"/>
    </source>
</evidence>
<dbReference type="InterPro" id="IPR012094">
    <property type="entry name" value="tRNA_Ile_lys_synt"/>
</dbReference>
<reference evidence="10 11" key="1">
    <citation type="submission" date="2024-01" db="EMBL/GenBank/DDBJ databases">
        <title>Novel species of the genus Luteimonas isolated from rivers.</title>
        <authorList>
            <person name="Lu H."/>
        </authorList>
    </citation>
    <scope>NUCLEOTIDE SEQUENCE [LARGE SCALE GENOMIC DNA]</scope>
    <source>
        <strain evidence="10 11">SMYT11W</strain>
    </source>
</reference>
<keyword evidence="4 8" id="KW-0819">tRNA processing</keyword>
<evidence type="ECO:0000256" key="3">
    <source>
        <dbReference type="ARBA" id="ARBA00022598"/>
    </source>
</evidence>
<evidence type="ECO:0000256" key="5">
    <source>
        <dbReference type="ARBA" id="ARBA00022741"/>
    </source>
</evidence>
<evidence type="ECO:0000313" key="11">
    <source>
        <dbReference type="Proteomes" id="UP001358324"/>
    </source>
</evidence>
<dbReference type="SUPFAM" id="SSF52402">
    <property type="entry name" value="Adenine nucleotide alpha hydrolases-like"/>
    <property type="match status" value="1"/>
</dbReference>
<dbReference type="HAMAP" id="MF_01161">
    <property type="entry name" value="tRNA_Ile_lys_synt"/>
    <property type="match status" value="1"/>
</dbReference>
<dbReference type="InterPro" id="IPR015262">
    <property type="entry name" value="tRNA_Ile_lys_synt_subst-bd"/>
</dbReference>
<dbReference type="RefSeq" id="WP_332076703.1">
    <property type="nucleotide sequence ID" value="NZ_JAZHBM010000001.1"/>
</dbReference>
<evidence type="ECO:0000256" key="6">
    <source>
        <dbReference type="ARBA" id="ARBA00022840"/>
    </source>
</evidence>
<keyword evidence="5 8" id="KW-0547">Nucleotide-binding</keyword>
<name>A0ABU7WAE9_9GAMM</name>
<evidence type="ECO:0000256" key="4">
    <source>
        <dbReference type="ARBA" id="ARBA00022694"/>
    </source>
</evidence>
<keyword evidence="11" id="KW-1185">Reference proteome</keyword>
<proteinExistence type="inferred from homology"/>
<feature type="binding site" evidence="8">
    <location>
        <begin position="23"/>
        <end position="28"/>
    </location>
    <ligand>
        <name>ATP</name>
        <dbReference type="ChEBI" id="CHEBI:30616"/>
    </ligand>
</feature>
<dbReference type="EC" id="6.3.4.19" evidence="8"/>
<protein>
    <recommendedName>
        <fullName evidence="8">tRNA(Ile)-lysidine synthase</fullName>
        <ecNumber evidence="8">6.3.4.19</ecNumber>
    </recommendedName>
    <alternativeName>
        <fullName evidence="8">tRNA(Ile)-2-lysyl-cytidine synthase</fullName>
    </alternativeName>
    <alternativeName>
        <fullName evidence="8">tRNA(Ile)-lysidine synthetase</fullName>
    </alternativeName>
</protein>
<keyword evidence="6 8" id="KW-0067">ATP-binding</keyword>